<dbReference type="Pfam" id="PF02578">
    <property type="entry name" value="Cu-oxidase_4"/>
    <property type="match status" value="1"/>
</dbReference>
<evidence type="ECO:0000256" key="8">
    <source>
        <dbReference type="ARBA" id="ARBA00023008"/>
    </source>
</evidence>
<protein>
    <recommendedName>
        <fullName evidence="15">Laccase domain-containing protein</fullName>
    </recommendedName>
</protein>
<evidence type="ECO:0000256" key="12">
    <source>
        <dbReference type="SAM" id="MobiDB-lite"/>
    </source>
</evidence>
<accession>A0A2I1P896</accession>
<comment type="similarity">
    <text evidence="3">Belongs to the purine nucleoside phosphorylase YfiH/LACC1 family.</text>
</comment>
<keyword evidence="6" id="KW-0378">Hydrolase</keyword>
<organism evidence="13 14">
    <name type="scientific">Kytococcus schroeteri</name>
    <dbReference type="NCBI Taxonomy" id="138300"/>
    <lineage>
        <taxon>Bacteria</taxon>
        <taxon>Bacillati</taxon>
        <taxon>Actinomycetota</taxon>
        <taxon>Actinomycetes</taxon>
        <taxon>Micrococcales</taxon>
        <taxon>Kytococcaceae</taxon>
        <taxon>Kytococcus</taxon>
    </lineage>
</organism>
<comment type="catalytic activity">
    <reaction evidence="1">
        <text>inosine + phosphate = alpha-D-ribose 1-phosphate + hypoxanthine</text>
        <dbReference type="Rhea" id="RHEA:27646"/>
        <dbReference type="ChEBI" id="CHEBI:17368"/>
        <dbReference type="ChEBI" id="CHEBI:17596"/>
        <dbReference type="ChEBI" id="CHEBI:43474"/>
        <dbReference type="ChEBI" id="CHEBI:57720"/>
        <dbReference type="EC" id="2.4.2.1"/>
    </reaction>
    <physiologicalReaction direction="left-to-right" evidence="1">
        <dbReference type="Rhea" id="RHEA:27647"/>
    </physiologicalReaction>
</comment>
<evidence type="ECO:0000256" key="2">
    <source>
        <dbReference type="ARBA" id="ARBA00003215"/>
    </source>
</evidence>
<evidence type="ECO:0000256" key="3">
    <source>
        <dbReference type="ARBA" id="ARBA00007353"/>
    </source>
</evidence>
<name>A0A2I1P896_9MICO</name>
<evidence type="ECO:0000256" key="9">
    <source>
        <dbReference type="ARBA" id="ARBA00047989"/>
    </source>
</evidence>
<feature type="region of interest" description="Disordered" evidence="12">
    <location>
        <begin position="1"/>
        <end position="21"/>
    </location>
</feature>
<dbReference type="EMBL" id="PKIZ01000028">
    <property type="protein sequence ID" value="PKZ40830.1"/>
    <property type="molecule type" value="Genomic_DNA"/>
</dbReference>
<keyword evidence="8" id="KW-0186">Copper</keyword>
<proteinExistence type="inferred from homology"/>
<reference evidence="13 14" key="1">
    <citation type="submission" date="2017-12" db="EMBL/GenBank/DDBJ databases">
        <title>Phylogenetic diversity of female urinary microbiome.</title>
        <authorList>
            <person name="Thomas-White K."/>
            <person name="Wolfe A.J."/>
        </authorList>
    </citation>
    <scope>NUCLEOTIDE SEQUENCE [LARGE SCALE GENOMIC DNA]</scope>
    <source>
        <strain evidence="13 14">UMB1298</strain>
    </source>
</reference>
<dbReference type="InterPro" id="IPR011324">
    <property type="entry name" value="Cytotoxic_necrot_fac-like_cat"/>
</dbReference>
<gene>
    <name evidence="13" type="ORF">CYJ76_10975</name>
</gene>
<comment type="caution">
    <text evidence="13">The sequence shown here is derived from an EMBL/GenBank/DDBJ whole genome shotgun (WGS) entry which is preliminary data.</text>
</comment>
<evidence type="ECO:0000256" key="4">
    <source>
        <dbReference type="ARBA" id="ARBA00022679"/>
    </source>
</evidence>
<dbReference type="OrthoDB" id="4279at2"/>
<keyword evidence="4" id="KW-0808">Transferase</keyword>
<comment type="catalytic activity">
    <reaction evidence="10">
        <text>adenosine + phosphate = alpha-D-ribose 1-phosphate + adenine</text>
        <dbReference type="Rhea" id="RHEA:27642"/>
        <dbReference type="ChEBI" id="CHEBI:16335"/>
        <dbReference type="ChEBI" id="CHEBI:16708"/>
        <dbReference type="ChEBI" id="CHEBI:43474"/>
        <dbReference type="ChEBI" id="CHEBI:57720"/>
        <dbReference type="EC" id="2.4.2.1"/>
    </reaction>
    <physiologicalReaction direction="left-to-right" evidence="10">
        <dbReference type="Rhea" id="RHEA:27643"/>
    </physiologicalReaction>
</comment>
<evidence type="ECO:0000256" key="10">
    <source>
        <dbReference type="ARBA" id="ARBA00048968"/>
    </source>
</evidence>
<dbReference type="Gene3D" id="3.60.140.10">
    <property type="entry name" value="CNF1/YfiH-like putative cysteine hydrolases"/>
    <property type="match status" value="1"/>
</dbReference>
<evidence type="ECO:0008006" key="15">
    <source>
        <dbReference type="Google" id="ProtNLM"/>
    </source>
</evidence>
<dbReference type="CDD" id="cd16833">
    <property type="entry name" value="YfiH"/>
    <property type="match status" value="1"/>
</dbReference>
<dbReference type="PANTHER" id="PTHR30616">
    <property type="entry name" value="UNCHARACTERIZED PROTEIN YFIH"/>
    <property type="match status" value="1"/>
</dbReference>
<evidence type="ECO:0000256" key="11">
    <source>
        <dbReference type="ARBA" id="ARBA00049893"/>
    </source>
</evidence>
<dbReference type="InterPro" id="IPR003730">
    <property type="entry name" value="Cu_polyphenol_OxRdtase"/>
</dbReference>
<evidence type="ECO:0000256" key="6">
    <source>
        <dbReference type="ARBA" id="ARBA00022801"/>
    </source>
</evidence>
<evidence type="ECO:0000313" key="14">
    <source>
        <dbReference type="Proteomes" id="UP000234206"/>
    </source>
</evidence>
<evidence type="ECO:0000256" key="1">
    <source>
        <dbReference type="ARBA" id="ARBA00000553"/>
    </source>
</evidence>
<dbReference type="GO" id="GO:0016787">
    <property type="term" value="F:hydrolase activity"/>
    <property type="evidence" value="ECO:0007669"/>
    <property type="project" value="UniProtKB-KW"/>
</dbReference>
<comment type="function">
    <text evidence="2">Purine nucleoside enzyme that catalyzes the phosphorolysis of adenosine and inosine nucleosides, yielding D-ribose 1-phosphate and the respective free bases, adenine and hypoxanthine. Also catalyzes the phosphorolysis of S-methyl-5'-thioadenosine into adenine and S-methyl-5-thio-alpha-D-ribose 1-phosphate. Also has adenosine deaminase activity.</text>
</comment>
<evidence type="ECO:0000256" key="5">
    <source>
        <dbReference type="ARBA" id="ARBA00022723"/>
    </source>
</evidence>
<comment type="catalytic activity">
    <reaction evidence="9">
        <text>adenosine + H2O + H(+) = inosine + NH4(+)</text>
        <dbReference type="Rhea" id="RHEA:24408"/>
        <dbReference type="ChEBI" id="CHEBI:15377"/>
        <dbReference type="ChEBI" id="CHEBI:15378"/>
        <dbReference type="ChEBI" id="CHEBI:16335"/>
        <dbReference type="ChEBI" id="CHEBI:17596"/>
        <dbReference type="ChEBI" id="CHEBI:28938"/>
        <dbReference type="EC" id="3.5.4.4"/>
    </reaction>
    <physiologicalReaction direction="left-to-right" evidence="9">
        <dbReference type="Rhea" id="RHEA:24409"/>
    </physiologicalReaction>
</comment>
<dbReference type="GO" id="GO:0017061">
    <property type="term" value="F:S-methyl-5-thioadenosine phosphorylase activity"/>
    <property type="evidence" value="ECO:0007669"/>
    <property type="project" value="UniProtKB-EC"/>
</dbReference>
<evidence type="ECO:0000256" key="7">
    <source>
        <dbReference type="ARBA" id="ARBA00022833"/>
    </source>
</evidence>
<dbReference type="AlphaFoldDB" id="A0A2I1P896"/>
<dbReference type="GO" id="GO:0005507">
    <property type="term" value="F:copper ion binding"/>
    <property type="evidence" value="ECO:0007669"/>
    <property type="project" value="TreeGrafter"/>
</dbReference>
<sequence>MAPTPAAPREGDAVTAFRSPARPAPLAPAPVWWQESLPPADDLWGVEWLFTRRAVDHFPGEGAMAGFNLGDHVGDDAGRVTAHRRSVARGLGVGLEDLHWMHQVHGARVRVVDAESTAHVPAGSHVLPESDGLVVDAAGRLAAGIEPGAAMVVVADCTPVLLVDRERGLAAAAHAGRPGMLAGVVTRTVETLRERGADRLEAVVGPSVCGRCYEVPEEMRADALGTEPVSAARTAWGTPSIDVATGVVEQLARAGVHLREWVHGCTMEEHDLFSHRRDRGTGRLAGAVRLVAPTHREGA</sequence>
<dbReference type="PANTHER" id="PTHR30616:SF2">
    <property type="entry name" value="PURINE NUCLEOSIDE PHOSPHORYLASE LACC1"/>
    <property type="match status" value="1"/>
</dbReference>
<dbReference type="InterPro" id="IPR038371">
    <property type="entry name" value="Cu_polyphenol_OxRdtase_sf"/>
</dbReference>
<dbReference type="Proteomes" id="UP000234206">
    <property type="component" value="Unassembled WGS sequence"/>
</dbReference>
<keyword evidence="14" id="KW-1185">Reference proteome</keyword>
<keyword evidence="7" id="KW-0862">Zinc</keyword>
<comment type="catalytic activity">
    <reaction evidence="11">
        <text>S-methyl-5'-thioadenosine + phosphate = 5-(methylsulfanyl)-alpha-D-ribose 1-phosphate + adenine</text>
        <dbReference type="Rhea" id="RHEA:11852"/>
        <dbReference type="ChEBI" id="CHEBI:16708"/>
        <dbReference type="ChEBI" id="CHEBI:17509"/>
        <dbReference type="ChEBI" id="CHEBI:43474"/>
        <dbReference type="ChEBI" id="CHEBI:58533"/>
        <dbReference type="EC" id="2.4.2.28"/>
    </reaction>
    <physiologicalReaction direction="left-to-right" evidence="11">
        <dbReference type="Rhea" id="RHEA:11853"/>
    </physiologicalReaction>
</comment>
<keyword evidence="5" id="KW-0479">Metal-binding</keyword>
<dbReference type="SUPFAM" id="SSF64438">
    <property type="entry name" value="CNF1/YfiH-like putative cysteine hydrolases"/>
    <property type="match status" value="1"/>
</dbReference>
<evidence type="ECO:0000313" key="13">
    <source>
        <dbReference type="EMBL" id="PKZ40830.1"/>
    </source>
</evidence>